<organism evidence="5 6">
    <name type="scientific">Lentibacillus amyloliquefaciens</name>
    <dbReference type="NCBI Taxonomy" id="1472767"/>
    <lineage>
        <taxon>Bacteria</taxon>
        <taxon>Bacillati</taxon>
        <taxon>Bacillota</taxon>
        <taxon>Bacilli</taxon>
        <taxon>Bacillales</taxon>
        <taxon>Bacillaceae</taxon>
        <taxon>Lentibacillus</taxon>
    </lineage>
</organism>
<dbReference type="GO" id="GO:0046872">
    <property type="term" value="F:metal ion binding"/>
    <property type="evidence" value="ECO:0007669"/>
    <property type="project" value="InterPro"/>
</dbReference>
<dbReference type="STRING" id="1472767.AOX59_00185"/>
<dbReference type="Pfam" id="PF01297">
    <property type="entry name" value="ZnuA"/>
    <property type="match status" value="1"/>
</dbReference>
<dbReference type="InterPro" id="IPR050492">
    <property type="entry name" value="Bact_metal-bind_prot9"/>
</dbReference>
<protein>
    <submittedName>
        <fullName evidence="5">Adhesin</fullName>
    </submittedName>
</protein>
<reference evidence="5 6" key="1">
    <citation type="submission" date="2016-01" db="EMBL/GenBank/DDBJ databases">
        <title>Complete genome sequence of strain Lentibacillus amyloliquefaciens LAM0015T isolated from saline sediment.</title>
        <authorList>
            <person name="Wang J.-L."/>
            <person name="He M.-X."/>
        </authorList>
    </citation>
    <scope>NUCLEOTIDE SEQUENCE [LARGE SCALE GENOMIC DNA]</scope>
    <source>
        <strain evidence="5 6">LAM0015</strain>
    </source>
</reference>
<evidence type="ECO:0000256" key="3">
    <source>
        <dbReference type="RuleBase" id="RU003512"/>
    </source>
</evidence>
<evidence type="ECO:0000256" key="4">
    <source>
        <dbReference type="SAM" id="MobiDB-lite"/>
    </source>
</evidence>
<feature type="region of interest" description="Disordered" evidence="4">
    <location>
        <begin position="125"/>
        <end position="144"/>
    </location>
</feature>
<dbReference type="Gene3D" id="3.40.50.1980">
    <property type="entry name" value="Nitrogenase molybdenum iron protein domain"/>
    <property type="match status" value="2"/>
</dbReference>
<proteinExistence type="inferred from homology"/>
<dbReference type="PRINTS" id="PR00691">
    <property type="entry name" value="ADHESINB"/>
</dbReference>
<dbReference type="PROSITE" id="PS51257">
    <property type="entry name" value="PROKAR_LIPOPROTEIN"/>
    <property type="match status" value="1"/>
</dbReference>
<dbReference type="PANTHER" id="PTHR42953:SF8">
    <property type="entry name" value="ZINT DOMAIN-CONTAINING PROTEIN"/>
    <property type="match status" value="1"/>
</dbReference>
<keyword evidence="2" id="KW-0732">Signal</keyword>
<dbReference type="SUPFAM" id="SSF53807">
    <property type="entry name" value="Helical backbone' metal receptor"/>
    <property type="match status" value="1"/>
</dbReference>
<evidence type="ECO:0000256" key="2">
    <source>
        <dbReference type="ARBA" id="ARBA00022729"/>
    </source>
</evidence>
<name>A0A0U3W1R4_9BACI</name>
<dbReference type="InterPro" id="IPR006127">
    <property type="entry name" value="ZnuA-like"/>
</dbReference>
<keyword evidence="1 3" id="KW-0813">Transport</keyword>
<dbReference type="OrthoDB" id="9810636at2"/>
<keyword evidence="6" id="KW-1185">Reference proteome</keyword>
<dbReference type="InterPro" id="IPR006129">
    <property type="entry name" value="AdhesinB"/>
</dbReference>
<gene>
    <name evidence="5" type="ORF">AOX59_00185</name>
</gene>
<dbReference type="Proteomes" id="UP000050331">
    <property type="component" value="Chromosome"/>
</dbReference>
<sequence>MKLCHAILIMMITVIITGCSPSNSNTDADADLKIYTSVYPIQYAIERIGGESVETESVYPPGVDAHTYEPSSRDITSIAEGDAFIFLGAGMEGFAETAADALKSQDVALIELGANEALFHDAKDGDEEHNHHHQGEDGHHHDHNPHIWLDPLRMIDMAGIIKGKLIELNPDNTEQYNRNFKGLKDDLLELDKKYRDTLNAKENKKVVVSHAAYGYWEERYGLEQIAIRGLSSNDEPSQKELIAIIDQAKDYNLDYILFEQNSSDHVSEIIQEQIGAKSLELHNLAILTESDLKNGDDYVSLMKENLNVLDQATN</sequence>
<evidence type="ECO:0000313" key="5">
    <source>
        <dbReference type="EMBL" id="ALX47154.1"/>
    </source>
</evidence>
<dbReference type="KEGG" id="lao:AOX59_00185"/>
<evidence type="ECO:0000313" key="6">
    <source>
        <dbReference type="Proteomes" id="UP000050331"/>
    </source>
</evidence>
<dbReference type="GO" id="GO:0030001">
    <property type="term" value="P:metal ion transport"/>
    <property type="evidence" value="ECO:0007669"/>
    <property type="project" value="InterPro"/>
</dbReference>
<accession>A0A0U3W1R4</accession>
<dbReference type="PRINTS" id="PR00690">
    <property type="entry name" value="ADHESNFAMILY"/>
</dbReference>
<dbReference type="InterPro" id="IPR006128">
    <property type="entry name" value="Lipoprotein_PsaA-like"/>
</dbReference>
<dbReference type="PANTHER" id="PTHR42953">
    <property type="entry name" value="HIGH-AFFINITY ZINC UPTAKE SYSTEM PROTEIN ZNUA-RELATED"/>
    <property type="match status" value="1"/>
</dbReference>
<feature type="compositionally biased region" description="Basic and acidic residues" evidence="4">
    <location>
        <begin position="125"/>
        <end position="140"/>
    </location>
</feature>
<evidence type="ECO:0000256" key="1">
    <source>
        <dbReference type="ARBA" id="ARBA00022448"/>
    </source>
</evidence>
<dbReference type="GO" id="GO:0007155">
    <property type="term" value="P:cell adhesion"/>
    <property type="evidence" value="ECO:0007669"/>
    <property type="project" value="InterPro"/>
</dbReference>
<dbReference type="AlphaFoldDB" id="A0A0U3W1R4"/>
<dbReference type="EMBL" id="CP013862">
    <property type="protein sequence ID" value="ALX47154.1"/>
    <property type="molecule type" value="Genomic_DNA"/>
</dbReference>
<comment type="similarity">
    <text evidence="3">Belongs to the bacterial solute-binding protein 9 family.</text>
</comment>